<organism evidence="1">
    <name type="scientific">Mytilinidion resinicola</name>
    <dbReference type="NCBI Taxonomy" id="574789"/>
    <lineage>
        <taxon>Eukaryota</taxon>
        <taxon>Fungi</taxon>
        <taxon>Dikarya</taxon>
        <taxon>Ascomycota</taxon>
        <taxon>Pezizomycotina</taxon>
        <taxon>Dothideomycetes</taxon>
        <taxon>Pleosporomycetidae</taxon>
        <taxon>Mytilinidiales</taxon>
        <taxon>Mytilinidiaceae</taxon>
        <taxon>Mytilinidion</taxon>
    </lineage>
</organism>
<evidence type="ECO:0000313" key="2">
    <source>
        <dbReference type="Proteomes" id="UP000504636"/>
    </source>
</evidence>
<dbReference type="AlphaFoldDB" id="A0A6A6YVH1"/>
<reference evidence="3" key="2">
    <citation type="submission" date="2020-04" db="EMBL/GenBank/DDBJ databases">
        <authorList>
            <consortium name="NCBI Genome Project"/>
        </authorList>
    </citation>
    <scope>NUCLEOTIDE SEQUENCE</scope>
    <source>
        <strain evidence="3">CBS 304.34</strain>
    </source>
</reference>
<dbReference type="EMBL" id="MU003697">
    <property type="protein sequence ID" value="KAF2812548.1"/>
    <property type="molecule type" value="Genomic_DNA"/>
</dbReference>
<proteinExistence type="predicted"/>
<dbReference type="Proteomes" id="UP000504636">
    <property type="component" value="Unplaced"/>
</dbReference>
<evidence type="ECO:0000313" key="1">
    <source>
        <dbReference type="EMBL" id="KAF2812548.1"/>
    </source>
</evidence>
<evidence type="ECO:0000313" key="3">
    <source>
        <dbReference type="RefSeq" id="XP_033579512.1"/>
    </source>
</evidence>
<sequence length="135" mass="14516">MAKSTTGSRIRGLFTIPGTPAAPILPTVEGLGRGARWIYSVKLVMGKLYEIDSQQAGLGQKVPTSGSPMPLLVIRLTSRLSEAKLSEVGRELDASFLLKGCCLCPAGLTPGLRTYQVYNLWWSLPSMTGYVSTLV</sequence>
<dbReference type="GeneID" id="54460463"/>
<name>A0A6A6YVH1_9PEZI</name>
<reference evidence="3" key="3">
    <citation type="submission" date="2025-04" db="UniProtKB">
        <authorList>
            <consortium name="RefSeq"/>
        </authorList>
    </citation>
    <scope>IDENTIFICATION</scope>
    <source>
        <strain evidence="3">CBS 304.34</strain>
    </source>
</reference>
<dbReference type="RefSeq" id="XP_033579512.1">
    <property type="nucleotide sequence ID" value="XM_033719570.1"/>
</dbReference>
<keyword evidence="2" id="KW-1185">Reference proteome</keyword>
<accession>A0A6A6YVH1</accession>
<protein>
    <submittedName>
        <fullName evidence="1 3">Uncharacterized protein</fullName>
    </submittedName>
</protein>
<gene>
    <name evidence="1 3" type="ORF">BDZ99DRAFT_461216</name>
</gene>
<reference evidence="1 3" key="1">
    <citation type="journal article" date="2020" name="Stud. Mycol.">
        <title>101 Dothideomycetes genomes: a test case for predicting lifestyles and emergence of pathogens.</title>
        <authorList>
            <person name="Haridas S."/>
            <person name="Albert R."/>
            <person name="Binder M."/>
            <person name="Bloem J."/>
            <person name="Labutti K."/>
            <person name="Salamov A."/>
            <person name="Andreopoulos B."/>
            <person name="Baker S."/>
            <person name="Barry K."/>
            <person name="Bills G."/>
            <person name="Bluhm B."/>
            <person name="Cannon C."/>
            <person name="Castanera R."/>
            <person name="Culley D."/>
            <person name="Daum C."/>
            <person name="Ezra D."/>
            <person name="Gonzalez J."/>
            <person name="Henrissat B."/>
            <person name="Kuo A."/>
            <person name="Liang C."/>
            <person name="Lipzen A."/>
            <person name="Lutzoni F."/>
            <person name="Magnuson J."/>
            <person name="Mondo S."/>
            <person name="Nolan M."/>
            <person name="Ohm R."/>
            <person name="Pangilinan J."/>
            <person name="Park H.-J."/>
            <person name="Ramirez L."/>
            <person name="Alfaro M."/>
            <person name="Sun H."/>
            <person name="Tritt A."/>
            <person name="Yoshinaga Y."/>
            <person name="Zwiers L.-H."/>
            <person name="Turgeon B."/>
            <person name="Goodwin S."/>
            <person name="Spatafora J."/>
            <person name="Crous P."/>
            <person name="Grigoriev I."/>
        </authorList>
    </citation>
    <scope>NUCLEOTIDE SEQUENCE</scope>
    <source>
        <strain evidence="1 3">CBS 304.34</strain>
    </source>
</reference>